<evidence type="ECO:0000313" key="3">
    <source>
        <dbReference type="Proteomes" id="UP001315278"/>
    </source>
</evidence>
<protein>
    <submittedName>
        <fullName evidence="2">DUF1127 domain-containing protein</fullName>
    </submittedName>
</protein>
<evidence type="ECO:0000259" key="1">
    <source>
        <dbReference type="Pfam" id="PF06568"/>
    </source>
</evidence>
<dbReference type="Proteomes" id="UP001315278">
    <property type="component" value="Unassembled WGS sequence"/>
</dbReference>
<organism evidence="2 3">
    <name type="scientific">Bradyrhizobium jicamae</name>
    <dbReference type="NCBI Taxonomy" id="280332"/>
    <lineage>
        <taxon>Bacteria</taxon>
        <taxon>Pseudomonadati</taxon>
        <taxon>Pseudomonadota</taxon>
        <taxon>Alphaproteobacteria</taxon>
        <taxon>Hyphomicrobiales</taxon>
        <taxon>Nitrobacteraceae</taxon>
        <taxon>Bradyrhizobium</taxon>
    </lineage>
</organism>
<gene>
    <name evidence="2" type="ORF">JQ615_21130</name>
</gene>
<dbReference type="Pfam" id="PF06568">
    <property type="entry name" value="YjiS-like"/>
    <property type="match status" value="1"/>
</dbReference>
<accession>A0ABS5FM91</accession>
<feature type="domain" description="YjiS-like" evidence="1">
    <location>
        <begin position="30"/>
        <end position="59"/>
    </location>
</feature>
<dbReference type="InterPro" id="IPR009506">
    <property type="entry name" value="YjiS-like"/>
</dbReference>
<proteinExistence type="predicted"/>
<dbReference type="EMBL" id="JAFCJH010000022">
    <property type="protein sequence ID" value="MBR0797895.1"/>
    <property type="molecule type" value="Genomic_DNA"/>
</dbReference>
<sequence>MSKSALLVTNHQRFGQFGRALGQIGKVLRIWHHRYVMRCELGRLSEHDLHDIGRSWSDVVDEVDKPFWRE</sequence>
<name>A0ABS5FM91_9BRAD</name>
<evidence type="ECO:0000313" key="2">
    <source>
        <dbReference type="EMBL" id="MBR0797895.1"/>
    </source>
</evidence>
<reference evidence="3" key="1">
    <citation type="journal article" date="2021" name="ISME J.">
        <title>Evolutionary origin and ecological implication of a unique nif island in free-living Bradyrhizobium lineages.</title>
        <authorList>
            <person name="Tao J."/>
        </authorList>
    </citation>
    <scope>NUCLEOTIDE SEQUENCE [LARGE SCALE GENOMIC DNA]</scope>
    <source>
        <strain evidence="3">SZCCT0434</strain>
    </source>
</reference>
<keyword evidence="3" id="KW-1185">Reference proteome</keyword>
<comment type="caution">
    <text evidence="2">The sequence shown here is derived from an EMBL/GenBank/DDBJ whole genome shotgun (WGS) entry which is preliminary data.</text>
</comment>